<feature type="transmembrane region" description="Helical" evidence="1">
    <location>
        <begin position="12"/>
        <end position="37"/>
    </location>
</feature>
<reference evidence="2 3" key="1">
    <citation type="submission" date="2015-11" db="EMBL/GenBank/DDBJ databases">
        <title>Exploring the genomic traits of fungus-feeding bacterial genus Collimonas.</title>
        <authorList>
            <person name="Song C."/>
            <person name="Schmidt R."/>
            <person name="de Jager V."/>
            <person name="Krzyzanowska D."/>
            <person name="Jongedijk E."/>
            <person name="Cankar K."/>
            <person name="Beekwilder J."/>
            <person name="van Veen A."/>
            <person name="de Boer W."/>
            <person name="van Veen J.A."/>
            <person name="Garbeva P."/>
        </authorList>
    </citation>
    <scope>NUCLEOTIDE SEQUENCE [LARGE SCALE GENOMIC DNA]</scope>
    <source>
        <strain evidence="2 3">Ter282</strain>
    </source>
</reference>
<proteinExistence type="predicted"/>
<dbReference type="PATRIC" id="fig|279058.18.peg.4253"/>
<organism evidence="2 3">
    <name type="scientific">Collimonas arenae</name>
    <dbReference type="NCBI Taxonomy" id="279058"/>
    <lineage>
        <taxon>Bacteria</taxon>
        <taxon>Pseudomonadati</taxon>
        <taxon>Pseudomonadota</taxon>
        <taxon>Betaproteobacteria</taxon>
        <taxon>Burkholderiales</taxon>
        <taxon>Oxalobacteraceae</taxon>
        <taxon>Collimonas</taxon>
    </lineage>
</organism>
<sequence>MLKIRRLRNLIFAARVAAGTLYVCVAVVLIALGWFAWHH</sequence>
<gene>
    <name evidence="2" type="ORF">CAter282_4318</name>
</gene>
<name>A0A127QPE2_9BURK</name>
<evidence type="ECO:0000313" key="2">
    <source>
        <dbReference type="EMBL" id="AMP11978.1"/>
    </source>
</evidence>
<keyword evidence="1" id="KW-1133">Transmembrane helix</keyword>
<keyword evidence="1" id="KW-0812">Transmembrane</keyword>
<protein>
    <submittedName>
        <fullName evidence="2">Putative membrane protein</fullName>
    </submittedName>
</protein>
<dbReference type="Proteomes" id="UP000071778">
    <property type="component" value="Chromosome"/>
</dbReference>
<dbReference type="EMBL" id="CP013235">
    <property type="protein sequence ID" value="AMP11978.1"/>
    <property type="molecule type" value="Genomic_DNA"/>
</dbReference>
<accession>A0A127QPE2</accession>
<evidence type="ECO:0000313" key="3">
    <source>
        <dbReference type="Proteomes" id="UP000071778"/>
    </source>
</evidence>
<dbReference type="AlphaFoldDB" id="A0A127QPE2"/>
<keyword evidence="3" id="KW-1185">Reference proteome</keyword>
<keyword evidence="1" id="KW-0472">Membrane</keyword>
<evidence type="ECO:0000256" key="1">
    <source>
        <dbReference type="SAM" id="Phobius"/>
    </source>
</evidence>